<gene>
    <name evidence="10" type="ORF">ONZ51_g2916</name>
</gene>
<evidence type="ECO:0000256" key="2">
    <source>
        <dbReference type="ARBA" id="ARBA00006859"/>
    </source>
</evidence>
<keyword evidence="4" id="KW-0378">Hydrolase</keyword>
<dbReference type="GO" id="GO:0098554">
    <property type="term" value="C:cytoplasmic side of endoplasmic reticulum membrane"/>
    <property type="evidence" value="ECO:0007669"/>
    <property type="project" value="TreeGrafter"/>
</dbReference>
<feature type="transmembrane region" description="Helical" evidence="9">
    <location>
        <begin position="283"/>
        <end position="304"/>
    </location>
</feature>
<evidence type="ECO:0000256" key="4">
    <source>
        <dbReference type="ARBA" id="ARBA00022801"/>
    </source>
</evidence>
<feature type="transmembrane region" description="Helical" evidence="9">
    <location>
        <begin position="60"/>
        <end position="78"/>
    </location>
</feature>
<evidence type="ECO:0000256" key="5">
    <source>
        <dbReference type="ARBA" id="ARBA00022824"/>
    </source>
</evidence>
<evidence type="ECO:0000313" key="10">
    <source>
        <dbReference type="EMBL" id="KAJ8489491.1"/>
    </source>
</evidence>
<evidence type="ECO:0000256" key="9">
    <source>
        <dbReference type="SAM" id="Phobius"/>
    </source>
</evidence>
<keyword evidence="11" id="KW-1185">Reference proteome</keyword>
<dbReference type="InterPro" id="IPR042524">
    <property type="entry name" value="Presenilin_C"/>
</dbReference>
<dbReference type="GO" id="GO:0098553">
    <property type="term" value="C:lumenal side of endoplasmic reticulum membrane"/>
    <property type="evidence" value="ECO:0007669"/>
    <property type="project" value="TreeGrafter"/>
</dbReference>
<feature type="region of interest" description="Disordered" evidence="8">
    <location>
        <begin position="356"/>
        <end position="403"/>
    </location>
</feature>
<dbReference type="GO" id="GO:0042500">
    <property type="term" value="F:aspartic endopeptidase activity, intramembrane cleaving"/>
    <property type="evidence" value="ECO:0007669"/>
    <property type="project" value="InterPro"/>
</dbReference>
<dbReference type="InterPro" id="IPR006639">
    <property type="entry name" value="Preselin/SPP"/>
</dbReference>
<proteinExistence type="inferred from homology"/>
<dbReference type="GO" id="GO:0033619">
    <property type="term" value="P:membrane protein proteolysis"/>
    <property type="evidence" value="ECO:0007669"/>
    <property type="project" value="TreeGrafter"/>
</dbReference>
<dbReference type="Pfam" id="PF04258">
    <property type="entry name" value="Peptidase_A22B"/>
    <property type="match status" value="1"/>
</dbReference>
<evidence type="ECO:0000256" key="7">
    <source>
        <dbReference type="ARBA" id="ARBA00023136"/>
    </source>
</evidence>
<dbReference type="AlphaFoldDB" id="A0AAD7XDI5"/>
<organism evidence="10 11">
    <name type="scientific">Trametes cubensis</name>
    <dbReference type="NCBI Taxonomy" id="1111947"/>
    <lineage>
        <taxon>Eukaryota</taxon>
        <taxon>Fungi</taxon>
        <taxon>Dikarya</taxon>
        <taxon>Basidiomycota</taxon>
        <taxon>Agaricomycotina</taxon>
        <taxon>Agaricomycetes</taxon>
        <taxon>Polyporales</taxon>
        <taxon>Polyporaceae</taxon>
        <taxon>Trametes</taxon>
    </lineage>
</organism>
<keyword evidence="5" id="KW-0256">Endoplasmic reticulum</keyword>
<keyword evidence="3 9" id="KW-0812">Transmembrane</keyword>
<protein>
    <recommendedName>
        <fullName evidence="12">Minor histocompatibility antigen H13</fullName>
    </recommendedName>
</protein>
<evidence type="ECO:0000256" key="1">
    <source>
        <dbReference type="ARBA" id="ARBA00004477"/>
    </source>
</evidence>
<feature type="transmembrane region" description="Helical" evidence="9">
    <location>
        <begin position="193"/>
        <end position="212"/>
    </location>
</feature>
<feature type="transmembrane region" description="Helical" evidence="9">
    <location>
        <begin position="90"/>
        <end position="114"/>
    </location>
</feature>
<feature type="transmembrane region" description="Helical" evidence="9">
    <location>
        <begin position="310"/>
        <end position="328"/>
    </location>
</feature>
<accession>A0AAD7XDI5</accession>
<comment type="subcellular location">
    <subcellularLocation>
        <location evidence="1">Endoplasmic reticulum membrane</location>
        <topology evidence="1">Multi-pass membrane protein</topology>
    </subcellularLocation>
</comment>
<dbReference type="PANTHER" id="PTHR12174">
    <property type="entry name" value="SIGNAL PEPTIDE PEPTIDASE"/>
    <property type="match status" value="1"/>
</dbReference>
<feature type="transmembrane region" description="Helical" evidence="9">
    <location>
        <begin position="243"/>
        <end position="263"/>
    </location>
</feature>
<evidence type="ECO:0000256" key="8">
    <source>
        <dbReference type="SAM" id="MobiDB-lite"/>
    </source>
</evidence>
<feature type="compositionally biased region" description="Basic and acidic residues" evidence="8">
    <location>
        <begin position="361"/>
        <end position="373"/>
    </location>
</feature>
<evidence type="ECO:0000256" key="6">
    <source>
        <dbReference type="ARBA" id="ARBA00022989"/>
    </source>
</evidence>
<evidence type="ECO:0000313" key="11">
    <source>
        <dbReference type="Proteomes" id="UP001215151"/>
    </source>
</evidence>
<sequence>MSVSGTDWDLLSSYAGLLSLACVSIYAGSHGSLSSRNAGGEASEEEEEEEEVERLSSQDAYLFPVIGSAVLFGLYLIVKYCGKEWITWLLQWYFTIAGVGSVGKSLIALSRWTLGQSRWQKFDKVQLLVLKGRRELVSLSLRTPSLYLIPLGSIPSILYTVGGSATRRSALLTDLLALSFSHNALSLLKLDSFKTGCVLLSGLFLYDIWWVFGTEVMVKVATSLDVPIKLLWPKSLSFTAERGYTMLGLGDVVIPGMFVAMALRYDYHRAAQRQTPNISKVYFITTLSAYATGLFATMTVMHVFRKAQPALLYLSPACILSFLIVSLARGEFKDAWAWMDEVEDKAEPKNLAKLHTNGKVHHGDEAPTAKEDAVDISAETPPVVENDAAVDQTVKKRTRRKHD</sequence>
<dbReference type="SMART" id="SM00730">
    <property type="entry name" value="PSN"/>
    <property type="match status" value="1"/>
</dbReference>
<name>A0AAD7XDI5_9APHY</name>
<dbReference type="Proteomes" id="UP001215151">
    <property type="component" value="Unassembled WGS sequence"/>
</dbReference>
<dbReference type="GO" id="GO:0006465">
    <property type="term" value="P:signal peptide processing"/>
    <property type="evidence" value="ECO:0007669"/>
    <property type="project" value="TreeGrafter"/>
</dbReference>
<keyword evidence="6 9" id="KW-1133">Transmembrane helix</keyword>
<dbReference type="PANTHER" id="PTHR12174:SF23">
    <property type="entry name" value="MINOR HISTOCOMPATIBILITY ANTIGEN H13"/>
    <property type="match status" value="1"/>
</dbReference>
<comment type="similarity">
    <text evidence="2">Belongs to the peptidase A22B family.</text>
</comment>
<evidence type="ECO:0000256" key="3">
    <source>
        <dbReference type="ARBA" id="ARBA00022692"/>
    </source>
</evidence>
<dbReference type="EMBL" id="JAPEVG010000048">
    <property type="protein sequence ID" value="KAJ8489491.1"/>
    <property type="molecule type" value="Genomic_DNA"/>
</dbReference>
<dbReference type="Gene3D" id="1.10.472.100">
    <property type="entry name" value="Presenilin"/>
    <property type="match status" value="1"/>
</dbReference>
<reference evidence="10" key="1">
    <citation type="submission" date="2022-11" db="EMBL/GenBank/DDBJ databases">
        <title>Genome Sequence of Cubamyces cubensis.</title>
        <authorList>
            <person name="Buettner E."/>
        </authorList>
    </citation>
    <scope>NUCLEOTIDE SEQUENCE</scope>
    <source>
        <strain evidence="10">MPL-01</strain>
    </source>
</reference>
<evidence type="ECO:0008006" key="12">
    <source>
        <dbReference type="Google" id="ProtNLM"/>
    </source>
</evidence>
<dbReference type="InterPro" id="IPR007369">
    <property type="entry name" value="Peptidase_A22B_SPP"/>
</dbReference>
<feature type="transmembrane region" description="Helical" evidence="9">
    <location>
        <begin position="12"/>
        <end position="29"/>
    </location>
</feature>
<keyword evidence="7 9" id="KW-0472">Membrane</keyword>
<comment type="caution">
    <text evidence="10">The sequence shown here is derived from an EMBL/GenBank/DDBJ whole genome shotgun (WGS) entry which is preliminary data.</text>
</comment>